<dbReference type="AlphaFoldDB" id="N6XAS6"/>
<name>N6XAS6_9ACTO</name>
<comment type="caution">
    <text evidence="2">The sequence shown here is derived from an EMBL/GenBank/DDBJ whole genome shotgun (WGS) entry which is preliminary data.</text>
</comment>
<dbReference type="EMBL" id="AQHZ01000015">
    <property type="protein sequence ID" value="ENO18233.1"/>
    <property type="molecule type" value="Genomic_DNA"/>
</dbReference>
<gene>
    <name evidence="2" type="ORF">HMPREF9004_0802</name>
</gene>
<dbReference type="Proteomes" id="UP000013015">
    <property type="component" value="Unassembled WGS sequence"/>
</dbReference>
<proteinExistence type="predicted"/>
<dbReference type="STRING" id="888050.HMPREF9004_0802"/>
<evidence type="ECO:0000256" key="1">
    <source>
        <dbReference type="SAM" id="MobiDB-lite"/>
    </source>
</evidence>
<protein>
    <submittedName>
        <fullName evidence="2">Uncharacterized protein</fullName>
    </submittedName>
</protein>
<sequence length="111" mass="12259">MGTKEEVSLRSLKDSKDSEVQAGAELGELGRRGRYQRRARPTCLDGEDGERLLRSPQEGNAPVWGPGNTSLGRPGCGGVERSCADREPERGAHRYKARVPIDRELAERLSR</sequence>
<keyword evidence="3" id="KW-1185">Reference proteome</keyword>
<dbReference type="HOGENOM" id="CLU_2152882_0_0_11"/>
<evidence type="ECO:0000313" key="2">
    <source>
        <dbReference type="EMBL" id="ENO18233.1"/>
    </source>
</evidence>
<feature type="compositionally biased region" description="Basic and acidic residues" evidence="1">
    <location>
        <begin position="82"/>
        <end position="91"/>
    </location>
</feature>
<organism evidence="2 3">
    <name type="scientific">Schaalia cardiffensis F0333</name>
    <dbReference type="NCBI Taxonomy" id="888050"/>
    <lineage>
        <taxon>Bacteria</taxon>
        <taxon>Bacillati</taxon>
        <taxon>Actinomycetota</taxon>
        <taxon>Actinomycetes</taxon>
        <taxon>Actinomycetales</taxon>
        <taxon>Actinomycetaceae</taxon>
        <taxon>Schaalia</taxon>
    </lineage>
</organism>
<evidence type="ECO:0000313" key="3">
    <source>
        <dbReference type="Proteomes" id="UP000013015"/>
    </source>
</evidence>
<feature type="compositionally biased region" description="Basic and acidic residues" evidence="1">
    <location>
        <begin position="1"/>
        <end position="19"/>
    </location>
</feature>
<reference evidence="2 3" key="1">
    <citation type="submission" date="2013-03" db="EMBL/GenBank/DDBJ databases">
        <title>Reference genome for the Human Microbiome Project.</title>
        <authorList>
            <person name="Aqrawi P."/>
            <person name="Ayvaz T."/>
            <person name="Bess C."/>
            <person name="Blankenburg K."/>
            <person name="Coyle M."/>
            <person name="Deng J."/>
            <person name="Forbes L."/>
            <person name="Fowler G."/>
            <person name="Francisco L."/>
            <person name="Fu Q."/>
            <person name="Gibbs R."/>
            <person name="Gross S."/>
            <person name="Gubbala S."/>
            <person name="Hale W."/>
            <person name="Hemphill L."/>
            <person name="Highlander S."/>
            <person name="Hirani K."/>
            <person name="Jackson L."/>
            <person name="Jakkamsetti A."/>
            <person name="Javaid M."/>
            <person name="Jayaseelan J.C."/>
            <person name="Jiang H."/>
            <person name="Joshi V."/>
            <person name="Korchina V."/>
            <person name="Kovar C."/>
            <person name="Lara F."/>
            <person name="Lee S."/>
            <person name="Liu Y."/>
            <person name="Mata R."/>
            <person name="Mathew T."/>
            <person name="Munidasa M."/>
            <person name="Muzny D."/>
            <person name="Nazareth L."/>
            <person name="Ngo R."/>
            <person name="Nguyen L."/>
            <person name="Nguyen N."/>
            <person name="Okwuonu G."/>
            <person name="Ongeri F."/>
            <person name="Palculict T."/>
            <person name="Patil S."/>
            <person name="Petrosino J."/>
            <person name="Pham C."/>
            <person name="Pham P."/>
            <person name="Pu L.-L."/>
            <person name="Qin X."/>
            <person name="Qu J."/>
            <person name="Reid J."/>
            <person name="Ross M."/>
            <person name="Ruth R."/>
            <person name="Saada N."/>
            <person name="San Lucas F."/>
            <person name="Santibanez J."/>
            <person name="Shang Y."/>
            <person name="Simmons D."/>
            <person name="Song X.-Z."/>
            <person name="Tang L.-Y."/>
            <person name="Thornton R."/>
            <person name="Warren J."/>
            <person name="Weissenberger G."/>
            <person name="Wilczek-Boney K."/>
            <person name="Worley K."/>
            <person name="Youmans B."/>
            <person name="Zhang J."/>
            <person name="Zhang L."/>
            <person name="Zhao Z."/>
            <person name="Zhou C."/>
            <person name="Zhu D."/>
            <person name="Zhu Y."/>
        </authorList>
    </citation>
    <scope>NUCLEOTIDE SEQUENCE [LARGE SCALE GENOMIC DNA]</scope>
    <source>
        <strain evidence="2 3">F0333</strain>
    </source>
</reference>
<feature type="region of interest" description="Disordered" evidence="1">
    <location>
        <begin position="1"/>
        <end position="91"/>
    </location>
</feature>
<accession>N6XAS6</accession>